<dbReference type="Pfam" id="PF04055">
    <property type="entry name" value="Radical_SAM"/>
    <property type="match status" value="1"/>
</dbReference>
<dbReference type="Proteomes" id="UP000509448">
    <property type="component" value="Chromosome"/>
</dbReference>
<evidence type="ECO:0000259" key="7">
    <source>
        <dbReference type="Pfam" id="PF04055"/>
    </source>
</evidence>
<dbReference type="AlphaFoldDB" id="A0A4P2VDB2"/>
<accession>A0A4P2VDB2</accession>
<protein>
    <submittedName>
        <fullName evidence="8">Radical SAM domain protein</fullName>
    </submittedName>
</protein>
<dbReference type="InterPro" id="IPR058240">
    <property type="entry name" value="rSAM_sf"/>
</dbReference>
<keyword evidence="3" id="KW-0949">S-adenosyl-L-methionine</keyword>
<dbReference type="PANTHER" id="PTHR43787:SF11">
    <property type="entry name" value="UPF0026 PROTEIN SLR1464"/>
    <property type="match status" value="1"/>
</dbReference>
<dbReference type="SFLD" id="SFLDS00029">
    <property type="entry name" value="Radical_SAM"/>
    <property type="match status" value="1"/>
</dbReference>
<organism evidence="8 9">
    <name type="scientific">Conexivisphaera calida</name>
    <dbReference type="NCBI Taxonomy" id="1874277"/>
    <lineage>
        <taxon>Archaea</taxon>
        <taxon>Nitrososphaerota</taxon>
        <taxon>Conexivisphaeria</taxon>
        <taxon>Conexivisphaerales</taxon>
        <taxon>Conexivisphaeraceae</taxon>
        <taxon>Conexivisphaera</taxon>
    </lineage>
</organism>
<evidence type="ECO:0000256" key="4">
    <source>
        <dbReference type="ARBA" id="ARBA00022723"/>
    </source>
</evidence>
<dbReference type="GO" id="GO:0003824">
    <property type="term" value="F:catalytic activity"/>
    <property type="evidence" value="ECO:0007669"/>
    <property type="project" value="InterPro"/>
</dbReference>
<reference evidence="8 9" key="1">
    <citation type="journal article" date="2019" name="ISME J.">
        <title>Isolation and characterization of a thermophilic sulfur- and iron-reducing thaumarchaeote from a terrestrial acidic hot spring.</title>
        <authorList>
            <person name="Kato S."/>
            <person name="Itoh T."/>
            <person name="Yuki M."/>
            <person name="Nagamori M."/>
            <person name="Ohnishi M."/>
            <person name="Uematsu K."/>
            <person name="Suzuki K."/>
            <person name="Takashina T."/>
            <person name="Ohkuma M."/>
        </authorList>
    </citation>
    <scope>NUCLEOTIDE SEQUENCE [LARGE SCALE GENOMIC DNA]</scope>
    <source>
        <strain evidence="8 9">NAS-02</strain>
    </source>
</reference>
<evidence type="ECO:0000256" key="3">
    <source>
        <dbReference type="ARBA" id="ARBA00022691"/>
    </source>
</evidence>
<evidence type="ECO:0000313" key="9">
    <source>
        <dbReference type="Proteomes" id="UP000509448"/>
    </source>
</evidence>
<keyword evidence="9" id="KW-1185">Reference proteome</keyword>
<comment type="cofactor">
    <cofactor evidence="1">
        <name>[4Fe-4S] cluster</name>
        <dbReference type="ChEBI" id="CHEBI:49883"/>
    </cofactor>
</comment>
<dbReference type="SUPFAM" id="SSF102114">
    <property type="entry name" value="Radical SAM enzymes"/>
    <property type="match status" value="1"/>
</dbReference>
<dbReference type="InterPro" id="IPR040084">
    <property type="entry name" value="GTPase_Obg"/>
</dbReference>
<keyword evidence="4" id="KW-0479">Metal-binding</keyword>
<dbReference type="RefSeq" id="WP_232085458.1">
    <property type="nucleotide sequence ID" value="NZ_AP018732.1"/>
</dbReference>
<keyword evidence="5" id="KW-0408">Iron</keyword>
<gene>
    <name evidence="8" type="ORF">NAS2_1155</name>
</gene>
<evidence type="ECO:0000256" key="5">
    <source>
        <dbReference type="ARBA" id="ARBA00023004"/>
    </source>
</evidence>
<dbReference type="Gene3D" id="3.20.20.70">
    <property type="entry name" value="Aldolase class I"/>
    <property type="match status" value="1"/>
</dbReference>
<feature type="domain" description="Radical SAM core" evidence="7">
    <location>
        <begin position="24"/>
        <end position="150"/>
    </location>
</feature>
<evidence type="ECO:0000256" key="6">
    <source>
        <dbReference type="ARBA" id="ARBA00023014"/>
    </source>
</evidence>
<name>A0A4P2VDB2_9ARCH</name>
<keyword evidence="6" id="KW-0411">Iron-sulfur</keyword>
<evidence type="ECO:0000256" key="2">
    <source>
        <dbReference type="ARBA" id="ARBA00022485"/>
    </source>
</evidence>
<dbReference type="EMBL" id="AP018732">
    <property type="protein sequence ID" value="BBE42544.1"/>
    <property type="molecule type" value="Genomic_DNA"/>
</dbReference>
<dbReference type="PANTHER" id="PTHR43787">
    <property type="entry name" value="FEMO COFACTOR BIOSYNTHESIS PROTEIN NIFB-RELATED"/>
    <property type="match status" value="1"/>
</dbReference>
<dbReference type="KEGG" id="ccai:NAS2_1155"/>
<dbReference type="GO" id="GO:0051539">
    <property type="term" value="F:4 iron, 4 sulfur cluster binding"/>
    <property type="evidence" value="ECO:0007669"/>
    <property type="project" value="UniProtKB-KW"/>
</dbReference>
<dbReference type="GO" id="GO:0046872">
    <property type="term" value="F:metal ion binding"/>
    <property type="evidence" value="ECO:0007669"/>
    <property type="project" value="UniProtKB-KW"/>
</dbReference>
<dbReference type="InterPro" id="IPR007197">
    <property type="entry name" value="rSAM"/>
</dbReference>
<dbReference type="InterPro" id="IPR013785">
    <property type="entry name" value="Aldolase_TIM"/>
</dbReference>
<dbReference type="GeneID" id="55584965"/>
<dbReference type="SFLD" id="SFLDG01083">
    <property type="entry name" value="Uncharacterised_Radical_SAM_Su"/>
    <property type="match status" value="1"/>
</dbReference>
<evidence type="ECO:0000313" key="8">
    <source>
        <dbReference type="EMBL" id="BBE42544.1"/>
    </source>
</evidence>
<keyword evidence="2" id="KW-0004">4Fe-4S</keyword>
<evidence type="ECO:0000256" key="1">
    <source>
        <dbReference type="ARBA" id="ARBA00001966"/>
    </source>
</evidence>
<proteinExistence type="predicted"/>
<sequence length="317" mass="34858">MEIAFGPIPSRRLGASLGVNNIPPKHCTYNCTYCQVGRGTSLEITRRSFYPPDMIFESVRRRLELVESRGEKVDHITFVPDGEPTLDINLGREIEMIRSLGVSVAVITNSSLLWDSSVRDDLSAADYVSFKVDAVTERIWRIVDRPSHELSLGSILEGASKFADGFNGHLASETMLVARVEYGDEAGNIASFLSRIRGLRDAYIAVPTRPPAEPWAGPPDRGVVVYFLTRFREILGARAQPLDFPEHGQFGHTGDARSDIVSAALVHPLSEGAVAQILKDDGAGEDVLHAMLESGELDEVEFSGRKYYVAGRNSRGR</sequence>